<evidence type="ECO:0000256" key="7">
    <source>
        <dbReference type="ARBA" id="ARBA00022679"/>
    </source>
</evidence>
<dbReference type="Pfam" id="PF02277">
    <property type="entry name" value="DBI_PRT"/>
    <property type="match status" value="1"/>
</dbReference>
<evidence type="ECO:0000256" key="4">
    <source>
        <dbReference type="ARBA" id="ARBA00015486"/>
    </source>
</evidence>
<feature type="domain" description="Nitroreductase" evidence="11">
    <location>
        <begin position="43"/>
        <end position="208"/>
    </location>
</feature>
<dbReference type="InterPro" id="IPR036087">
    <property type="entry name" value="Nict_dMeBzImd_PRibTrfase_sf"/>
</dbReference>
<organism evidence="12 13">
    <name type="scientific">Luteococcus peritonei</name>
    <dbReference type="NCBI Taxonomy" id="88874"/>
    <lineage>
        <taxon>Bacteria</taxon>
        <taxon>Bacillati</taxon>
        <taxon>Actinomycetota</taxon>
        <taxon>Actinomycetes</taxon>
        <taxon>Propionibacteriales</taxon>
        <taxon>Propionibacteriaceae</taxon>
        <taxon>Luteococcus</taxon>
    </lineage>
</organism>
<evidence type="ECO:0000259" key="11">
    <source>
        <dbReference type="Pfam" id="PF00881"/>
    </source>
</evidence>
<dbReference type="Pfam" id="PF00881">
    <property type="entry name" value="Nitroreductase"/>
    <property type="match status" value="1"/>
</dbReference>
<accession>A0ABW4RSS6</accession>
<comment type="pathway">
    <text evidence="1">Nucleoside biosynthesis; alpha-ribazole biosynthesis; alpha-ribazole from 5,6-dimethylbenzimidazole: step 1/2.</text>
</comment>
<feature type="region of interest" description="Disordered" evidence="10">
    <location>
        <begin position="253"/>
        <end position="278"/>
    </location>
</feature>
<evidence type="ECO:0000256" key="9">
    <source>
        <dbReference type="ARBA" id="ARBA00047340"/>
    </source>
</evidence>
<keyword evidence="13" id="KW-1185">Reference proteome</keyword>
<keyword evidence="6" id="KW-0328">Glycosyltransferase</keyword>
<dbReference type="PANTHER" id="PTHR43463:SF1">
    <property type="entry name" value="NICOTINATE-NUCLEOTIDE--DIMETHYLBENZIMIDAZOLE PHOSPHORIBOSYLTRANSFERASE"/>
    <property type="match status" value="1"/>
</dbReference>
<dbReference type="SUPFAM" id="SSF52733">
    <property type="entry name" value="Nicotinate mononucleotide:5,6-dimethylbenzimidazole phosphoribosyltransferase (CobT)"/>
    <property type="match status" value="1"/>
</dbReference>
<evidence type="ECO:0000256" key="1">
    <source>
        <dbReference type="ARBA" id="ARBA00005049"/>
    </source>
</evidence>
<dbReference type="Gene3D" id="3.40.50.10210">
    <property type="match status" value="1"/>
</dbReference>
<keyword evidence="12" id="KW-0560">Oxidoreductase</keyword>
<evidence type="ECO:0000256" key="8">
    <source>
        <dbReference type="ARBA" id="ARBA00030686"/>
    </source>
</evidence>
<dbReference type="Gene3D" id="3.40.109.10">
    <property type="entry name" value="NADH Oxidase"/>
    <property type="match status" value="1"/>
</dbReference>
<dbReference type="NCBIfam" id="TIGR02476">
    <property type="entry name" value="BluB"/>
    <property type="match status" value="1"/>
</dbReference>
<dbReference type="CDD" id="cd02439">
    <property type="entry name" value="DMB-PRT_CobT"/>
    <property type="match status" value="1"/>
</dbReference>
<evidence type="ECO:0000313" key="12">
    <source>
        <dbReference type="EMBL" id="MFD1889315.1"/>
    </source>
</evidence>
<feature type="compositionally biased region" description="Basic and acidic residues" evidence="10">
    <location>
        <begin position="265"/>
        <end position="278"/>
    </location>
</feature>
<feature type="region of interest" description="Disordered" evidence="10">
    <location>
        <begin position="1"/>
        <end position="25"/>
    </location>
</feature>
<dbReference type="SUPFAM" id="SSF55469">
    <property type="entry name" value="FMN-dependent nitroreductase-like"/>
    <property type="match status" value="1"/>
</dbReference>
<dbReference type="Proteomes" id="UP001597326">
    <property type="component" value="Unassembled WGS sequence"/>
</dbReference>
<evidence type="ECO:0000256" key="2">
    <source>
        <dbReference type="ARBA" id="ARBA00007110"/>
    </source>
</evidence>
<dbReference type="InterPro" id="IPR023195">
    <property type="entry name" value="Nict_dMeBzImd_PRibTrfase_N"/>
</dbReference>
<dbReference type="InterPro" id="IPR012825">
    <property type="entry name" value="BluB"/>
</dbReference>
<evidence type="ECO:0000256" key="6">
    <source>
        <dbReference type="ARBA" id="ARBA00022676"/>
    </source>
</evidence>
<dbReference type="EC" id="2.4.2.21" evidence="3"/>
<dbReference type="EMBL" id="JBHUFZ010000008">
    <property type="protein sequence ID" value="MFD1889315.1"/>
    <property type="molecule type" value="Genomic_DNA"/>
</dbReference>
<protein>
    <recommendedName>
        <fullName evidence="4">Nicotinate-nucleotide--dimethylbenzimidazole phosphoribosyltransferase</fullName>
        <ecNumber evidence="3">2.4.2.21</ecNumber>
    </recommendedName>
    <alternativeName>
        <fullName evidence="8">N(1)-alpha-phosphoribosyltransferase</fullName>
    </alternativeName>
</protein>
<keyword evidence="7" id="KW-0808">Transferase</keyword>
<gene>
    <name evidence="12" type="primary">bluB</name>
    <name evidence="12" type="ORF">ACFSCS_03825</name>
</gene>
<reference evidence="13" key="1">
    <citation type="journal article" date="2019" name="Int. J. Syst. Evol. Microbiol.">
        <title>The Global Catalogue of Microorganisms (GCM) 10K type strain sequencing project: providing services to taxonomists for standard genome sequencing and annotation.</title>
        <authorList>
            <consortium name="The Broad Institute Genomics Platform"/>
            <consortium name="The Broad Institute Genome Sequencing Center for Infectious Disease"/>
            <person name="Wu L."/>
            <person name="Ma J."/>
        </authorList>
    </citation>
    <scope>NUCLEOTIDE SEQUENCE [LARGE SCALE GENOMIC DNA]</scope>
    <source>
        <strain evidence="13">CAIM 431</strain>
    </source>
</reference>
<evidence type="ECO:0000313" key="13">
    <source>
        <dbReference type="Proteomes" id="UP001597326"/>
    </source>
</evidence>
<name>A0ABW4RSS6_9ACTN</name>
<dbReference type="InterPro" id="IPR000415">
    <property type="entry name" value="Nitroreductase-like"/>
</dbReference>
<comment type="similarity">
    <text evidence="2">Belongs to the CobT family.</text>
</comment>
<evidence type="ECO:0000256" key="10">
    <source>
        <dbReference type="SAM" id="MobiDB-lite"/>
    </source>
</evidence>
<evidence type="ECO:0000256" key="5">
    <source>
        <dbReference type="ARBA" id="ARBA00022573"/>
    </source>
</evidence>
<comment type="catalytic activity">
    <reaction evidence="9">
        <text>5,6-dimethylbenzimidazole + nicotinate beta-D-ribonucleotide = alpha-ribazole 5'-phosphate + nicotinate + H(+)</text>
        <dbReference type="Rhea" id="RHEA:11196"/>
        <dbReference type="ChEBI" id="CHEBI:15378"/>
        <dbReference type="ChEBI" id="CHEBI:15890"/>
        <dbReference type="ChEBI" id="CHEBI:32544"/>
        <dbReference type="ChEBI" id="CHEBI:57502"/>
        <dbReference type="ChEBI" id="CHEBI:57918"/>
        <dbReference type="EC" id="2.4.2.21"/>
    </reaction>
</comment>
<dbReference type="InterPro" id="IPR003200">
    <property type="entry name" value="Nict_dMeBzImd_PRibTrfase"/>
</dbReference>
<feature type="compositionally biased region" description="Polar residues" evidence="10">
    <location>
        <begin position="255"/>
        <end position="264"/>
    </location>
</feature>
<evidence type="ECO:0000256" key="3">
    <source>
        <dbReference type="ARBA" id="ARBA00011991"/>
    </source>
</evidence>
<dbReference type="RefSeq" id="WP_343872322.1">
    <property type="nucleotide sequence ID" value="NZ_BAAAIX010000007.1"/>
</dbReference>
<dbReference type="PANTHER" id="PTHR43463">
    <property type="entry name" value="NICOTINATE-NUCLEOTIDE--DIMETHYLBENZIMIDAZOLE PHOSPHORIBOSYLTRANSFERASE"/>
    <property type="match status" value="1"/>
</dbReference>
<sequence length="598" mass="62805">MTQHWRRPVPTVGDTTAASERAAAPDGWAFSPEEIAALDRVIGARRDIRRYRPDPVPEHLVRRVVEAGHAGPSVGHSQPWRFIVIRDEQTRARAAVMADAQRMAQAAAMEPERGQRLLDLQLEGIREAPVAVVVACDRRSPALGTLGRATFTDADLWSCACAVENMWLTARAHGLGMGWVTLFEPDELAALLHLPEGVETLGWLCLGWPDERPPGPGLERRAWSRKAPLDDVILHERWPADDLAPPEHHLAAPQQVPTSEATTQEQDRGGHPLTLPEREQMVGARDGADRLLTPPGSLGILDAALDKVVAVAGAEVARATLLLAAADHPVTELGVSSFESSVTRELLEASVAGQAVGASTARAAGLDVVVVDCGTDGPSVEGALDARATRPRGNLAETDALHPDDVEALLATGRRIGAETASRSPLVCLGEMGIGNTTVAAAMAARLLDLPPEQAVGIGAAADAGMAQRKTEVVRQALARTTAREPAEVLAALGGAELALLTGVTLGVAESGGVVVLDGLATSVAALAAVRLEPAVQARLVAGQSSRERAHALVLQALGLEPLLQLRLRAGEGVGAVLAAQMLLTGLAMRRTAGRVDR</sequence>
<dbReference type="Gene3D" id="1.10.1610.10">
    <property type="match status" value="1"/>
</dbReference>
<proteinExistence type="inferred from homology"/>
<comment type="caution">
    <text evidence="12">The sequence shown here is derived from an EMBL/GenBank/DDBJ whole genome shotgun (WGS) entry which is preliminary data.</text>
</comment>
<keyword evidence="5" id="KW-0169">Cobalamin biosynthesis</keyword>
<dbReference type="InterPro" id="IPR029479">
    <property type="entry name" value="Nitroreductase"/>
</dbReference>
<dbReference type="GO" id="GO:0102919">
    <property type="term" value="F:5,6-dimethylbenzimidazole synthase activity"/>
    <property type="evidence" value="ECO:0007669"/>
    <property type="project" value="UniProtKB-EC"/>
</dbReference>